<comment type="caution">
    <text evidence="2">The sequence shown here is derived from an EMBL/GenBank/DDBJ whole genome shotgun (WGS) entry which is preliminary data.</text>
</comment>
<dbReference type="Pfam" id="PF11860">
    <property type="entry name" value="Muramidase"/>
    <property type="match status" value="1"/>
</dbReference>
<dbReference type="RefSeq" id="WP_227308391.1">
    <property type="nucleotide sequence ID" value="NZ_JAESVA010000005.1"/>
</dbReference>
<evidence type="ECO:0000259" key="1">
    <source>
        <dbReference type="Pfam" id="PF11860"/>
    </source>
</evidence>
<dbReference type="EMBL" id="JAESVA010000005">
    <property type="protein sequence ID" value="MCB8881726.1"/>
    <property type="molecule type" value="Genomic_DNA"/>
</dbReference>
<evidence type="ECO:0000313" key="3">
    <source>
        <dbReference type="Proteomes" id="UP000721844"/>
    </source>
</evidence>
<protein>
    <submittedName>
        <fullName evidence="2">N-acetylmuramidase family protein</fullName>
    </submittedName>
</protein>
<evidence type="ECO:0000313" key="2">
    <source>
        <dbReference type="EMBL" id="MCB8881726.1"/>
    </source>
</evidence>
<sequence>MPLITTLTDADYASAAQTLGCDIPAIKAFSIVESGGQSGFLPDGRPKILFEAHIFHEQTSGKFDDHKDRSGVLLSTSTWIPSLYGAPGTHQWDRRDDAAALDPTAADSACSWGEFQIMGSNHAAVSFENVSDFVKAMKSGAGAHLDAFVAFIQSARLNQALKSHDWQTLARGYNGPGQVFGYASKLQAAYSRLITTQAV</sequence>
<gene>
    <name evidence="2" type="ORF">ACELLULO517_15870</name>
</gene>
<proteinExistence type="predicted"/>
<keyword evidence="3" id="KW-1185">Reference proteome</keyword>
<feature type="domain" description="N-acetylmuramidase" evidence="1">
    <location>
        <begin position="23"/>
        <end position="193"/>
    </location>
</feature>
<name>A0A963Z386_9PROT</name>
<dbReference type="AlphaFoldDB" id="A0A963Z386"/>
<dbReference type="InterPro" id="IPR024408">
    <property type="entry name" value="Muramidase"/>
</dbReference>
<dbReference type="Proteomes" id="UP000721844">
    <property type="component" value="Unassembled WGS sequence"/>
</dbReference>
<accession>A0A963Z386</accession>
<organism evidence="2 3">
    <name type="scientific">Acidisoma cellulosilyticum</name>
    <dbReference type="NCBI Taxonomy" id="2802395"/>
    <lineage>
        <taxon>Bacteria</taxon>
        <taxon>Pseudomonadati</taxon>
        <taxon>Pseudomonadota</taxon>
        <taxon>Alphaproteobacteria</taxon>
        <taxon>Acetobacterales</taxon>
        <taxon>Acidocellaceae</taxon>
        <taxon>Acidisoma</taxon>
    </lineage>
</organism>
<reference evidence="2 3" key="1">
    <citation type="journal article" date="2021" name="Microorganisms">
        <title>Acidisoma silvae sp. nov. and Acidisomacellulosilytica sp. nov., Two Acidophilic Bacteria Isolated from Decaying Wood, Hydrolyzing Cellulose and Producing Poly-3-hydroxybutyrate.</title>
        <authorList>
            <person name="Mieszkin S."/>
            <person name="Pouder E."/>
            <person name="Uroz S."/>
            <person name="Simon-Colin C."/>
            <person name="Alain K."/>
        </authorList>
    </citation>
    <scope>NUCLEOTIDE SEQUENCE [LARGE SCALE GENOMIC DNA]</scope>
    <source>
        <strain evidence="2 3">HW T5.17</strain>
    </source>
</reference>